<proteinExistence type="inferred from homology"/>
<evidence type="ECO:0000256" key="8">
    <source>
        <dbReference type="SAM" id="Phobius"/>
    </source>
</evidence>
<keyword evidence="7" id="KW-0503">Monooxygenase</keyword>
<name>A0AAD4D3L0_9FUNG</name>
<accession>A0AAD4D3L0</accession>
<evidence type="ECO:0008006" key="11">
    <source>
        <dbReference type="Google" id="ProtNLM"/>
    </source>
</evidence>
<evidence type="ECO:0000256" key="4">
    <source>
        <dbReference type="ARBA" id="ARBA00022723"/>
    </source>
</evidence>
<keyword evidence="8" id="KW-0472">Membrane</keyword>
<dbReference type="GO" id="GO:0005506">
    <property type="term" value="F:iron ion binding"/>
    <property type="evidence" value="ECO:0007669"/>
    <property type="project" value="InterPro"/>
</dbReference>
<protein>
    <recommendedName>
        <fullName evidence="11">Cytochrome P450</fullName>
    </recommendedName>
</protein>
<comment type="caution">
    <text evidence="9">The sequence shown here is derived from an EMBL/GenBank/DDBJ whole genome shotgun (WGS) entry which is preliminary data.</text>
</comment>
<evidence type="ECO:0000256" key="7">
    <source>
        <dbReference type="ARBA" id="ARBA00023033"/>
    </source>
</evidence>
<organism evidence="9 10">
    <name type="scientific">Linnemannia exigua</name>
    <dbReference type="NCBI Taxonomy" id="604196"/>
    <lineage>
        <taxon>Eukaryota</taxon>
        <taxon>Fungi</taxon>
        <taxon>Fungi incertae sedis</taxon>
        <taxon>Mucoromycota</taxon>
        <taxon>Mortierellomycotina</taxon>
        <taxon>Mortierellomycetes</taxon>
        <taxon>Mortierellales</taxon>
        <taxon>Mortierellaceae</taxon>
        <taxon>Linnemannia</taxon>
    </lineage>
</organism>
<dbReference type="SUPFAM" id="SSF48264">
    <property type="entry name" value="Cytochrome P450"/>
    <property type="match status" value="1"/>
</dbReference>
<dbReference type="InterPro" id="IPR036396">
    <property type="entry name" value="Cyt_P450_sf"/>
</dbReference>
<gene>
    <name evidence="9" type="ORF">BGZ95_003942</name>
</gene>
<evidence type="ECO:0000256" key="2">
    <source>
        <dbReference type="ARBA" id="ARBA00010617"/>
    </source>
</evidence>
<dbReference type="Pfam" id="PF00067">
    <property type="entry name" value="p450"/>
    <property type="match status" value="1"/>
</dbReference>
<sequence length="258" mass="28691">MSAQVSSVSPSLVTNVVTLLRQRQKALIKRGKANPAMSMLALTAILYFWLGRMRSKKGPPRGKAIPHLKSKLFMIDVAYAYVKARADGDELKWVQGLSKQGLTLTTEVIGHCLILAFEPSSVQHILVKNFENYPKGPAFHKAFFPFMGTGIFNADGAAWKNQRALARPHFQVTEYKGAAHIETQIDQVFGILDKSIAAGEVIDAQDLWSRYTIDTATGFLFGDCINALDVPQSKFVSAFNYTQKVCGWKIRLCDYQSL</sequence>
<keyword evidence="8" id="KW-0812">Transmembrane</keyword>
<dbReference type="GO" id="GO:0020037">
    <property type="term" value="F:heme binding"/>
    <property type="evidence" value="ECO:0007669"/>
    <property type="project" value="InterPro"/>
</dbReference>
<evidence type="ECO:0000256" key="6">
    <source>
        <dbReference type="ARBA" id="ARBA00023004"/>
    </source>
</evidence>
<dbReference type="GO" id="GO:0016705">
    <property type="term" value="F:oxidoreductase activity, acting on paired donors, with incorporation or reduction of molecular oxygen"/>
    <property type="evidence" value="ECO:0007669"/>
    <property type="project" value="InterPro"/>
</dbReference>
<evidence type="ECO:0000313" key="10">
    <source>
        <dbReference type="Proteomes" id="UP001194580"/>
    </source>
</evidence>
<dbReference type="InterPro" id="IPR047146">
    <property type="entry name" value="Cyt_P450_E_CYP52_fungi"/>
</dbReference>
<feature type="transmembrane region" description="Helical" evidence="8">
    <location>
        <begin position="33"/>
        <end position="51"/>
    </location>
</feature>
<dbReference type="InterPro" id="IPR001128">
    <property type="entry name" value="Cyt_P450"/>
</dbReference>
<dbReference type="GO" id="GO:0004497">
    <property type="term" value="F:monooxygenase activity"/>
    <property type="evidence" value="ECO:0007669"/>
    <property type="project" value="UniProtKB-KW"/>
</dbReference>
<comment type="cofactor">
    <cofactor evidence="1">
        <name>heme</name>
        <dbReference type="ChEBI" id="CHEBI:30413"/>
    </cofactor>
</comment>
<evidence type="ECO:0000313" key="9">
    <source>
        <dbReference type="EMBL" id="KAG0262870.1"/>
    </source>
</evidence>
<keyword evidence="8" id="KW-1133">Transmembrane helix</keyword>
<keyword evidence="4" id="KW-0479">Metal-binding</keyword>
<reference evidence="9" key="1">
    <citation type="journal article" date="2020" name="Fungal Divers.">
        <title>Resolving the Mortierellaceae phylogeny through synthesis of multi-gene phylogenetics and phylogenomics.</title>
        <authorList>
            <person name="Vandepol N."/>
            <person name="Liber J."/>
            <person name="Desiro A."/>
            <person name="Na H."/>
            <person name="Kennedy M."/>
            <person name="Barry K."/>
            <person name="Grigoriev I.V."/>
            <person name="Miller A.N."/>
            <person name="O'Donnell K."/>
            <person name="Stajich J.E."/>
            <person name="Bonito G."/>
        </authorList>
    </citation>
    <scope>NUCLEOTIDE SEQUENCE</scope>
    <source>
        <strain evidence="9">NRRL 28262</strain>
    </source>
</reference>
<keyword evidence="5" id="KW-0560">Oxidoreductase</keyword>
<dbReference type="PANTHER" id="PTHR24287:SF1">
    <property type="entry name" value="P450, PUTATIVE (EUROFUNG)-RELATED"/>
    <property type="match status" value="1"/>
</dbReference>
<evidence type="ECO:0000256" key="1">
    <source>
        <dbReference type="ARBA" id="ARBA00001971"/>
    </source>
</evidence>
<keyword evidence="10" id="KW-1185">Reference proteome</keyword>
<keyword evidence="3" id="KW-0349">Heme</keyword>
<dbReference type="PANTHER" id="PTHR24287">
    <property type="entry name" value="P450, PUTATIVE (EUROFUNG)-RELATED"/>
    <property type="match status" value="1"/>
</dbReference>
<keyword evidence="6" id="KW-0408">Iron</keyword>
<dbReference type="AlphaFoldDB" id="A0AAD4D3L0"/>
<evidence type="ECO:0000256" key="3">
    <source>
        <dbReference type="ARBA" id="ARBA00022617"/>
    </source>
</evidence>
<dbReference type="Gene3D" id="1.10.630.10">
    <property type="entry name" value="Cytochrome P450"/>
    <property type="match status" value="1"/>
</dbReference>
<evidence type="ECO:0000256" key="5">
    <source>
        <dbReference type="ARBA" id="ARBA00023002"/>
    </source>
</evidence>
<feature type="non-terminal residue" evidence="9">
    <location>
        <position position="1"/>
    </location>
</feature>
<dbReference type="EMBL" id="JAAAIL010001933">
    <property type="protein sequence ID" value="KAG0262870.1"/>
    <property type="molecule type" value="Genomic_DNA"/>
</dbReference>
<dbReference type="Proteomes" id="UP001194580">
    <property type="component" value="Unassembled WGS sequence"/>
</dbReference>
<comment type="similarity">
    <text evidence="2">Belongs to the cytochrome P450 family.</text>
</comment>